<dbReference type="Proteomes" id="UP000277204">
    <property type="component" value="Unassembled WGS sequence"/>
</dbReference>
<evidence type="ECO:0000313" key="2">
    <source>
        <dbReference type="EMBL" id="VDP34737.1"/>
    </source>
</evidence>
<proteinExistence type="predicted"/>
<organism evidence="2 3">
    <name type="scientific">Schistosoma margrebowiei</name>
    <dbReference type="NCBI Taxonomy" id="48269"/>
    <lineage>
        <taxon>Eukaryota</taxon>
        <taxon>Metazoa</taxon>
        <taxon>Spiralia</taxon>
        <taxon>Lophotrochozoa</taxon>
        <taxon>Platyhelminthes</taxon>
        <taxon>Trematoda</taxon>
        <taxon>Digenea</taxon>
        <taxon>Strigeidida</taxon>
        <taxon>Schistosomatoidea</taxon>
        <taxon>Schistosomatidae</taxon>
        <taxon>Schistosoma</taxon>
    </lineage>
</organism>
<dbReference type="AlphaFoldDB" id="A0A183MW05"/>
<gene>
    <name evidence="2" type="ORF">SMRZ_LOCUS20230</name>
</gene>
<feature type="compositionally biased region" description="Basic and acidic residues" evidence="1">
    <location>
        <begin position="67"/>
        <end position="82"/>
    </location>
</feature>
<feature type="compositionally biased region" description="Basic residues" evidence="1">
    <location>
        <begin position="83"/>
        <end position="95"/>
    </location>
</feature>
<feature type="compositionally biased region" description="Basic and acidic residues" evidence="1">
    <location>
        <begin position="100"/>
        <end position="109"/>
    </location>
</feature>
<evidence type="ECO:0000256" key="1">
    <source>
        <dbReference type="SAM" id="MobiDB-lite"/>
    </source>
</evidence>
<evidence type="ECO:0000313" key="3">
    <source>
        <dbReference type="Proteomes" id="UP000277204"/>
    </source>
</evidence>
<sequence>MQLDDLDIADDLPLLSHTQQQMQEKTTSVAAVSAAVAFNIHKAKNTISKNLLWERTNQVPDEEEIKEEALEMDRTNIEERTQLYHKARPQRRRGIPKNTLRQDKYEKNE</sequence>
<dbReference type="EMBL" id="UZAI01018226">
    <property type="protein sequence ID" value="VDP34737.1"/>
    <property type="molecule type" value="Genomic_DNA"/>
</dbReference>
<keyword evidence="3" id="KW-1185">Reference proteome</keyword>
<reference evidence="2 3" key="1">
    <citation type="submission" date="2018-11" db="EMBL/GenBank/DDBJ databases">
        <authorList>
            <consortium name="Pathogen Informatics"/>
        </authorList>
    </citation>
    <scope>NUCLEOTIDE SEQUENCE [LARGE SCALE GENOMIC DNA]</scope>
    <source>
        <strain evidence="2 3">Zambia</strain>
    </source>
</reference>
<name>A0A183MW05_9TREM</name>
<feature type="region of interest" description="Disordered" evidence="1">
    <location>
        <begin position="57"/>
        <end position="109"/>
    </location>
</feature>
<protein>
    <submittedName>
        <fullName evidence="2">Uncharacterized protein</fullName>
    </submittedName>
</protein>
<accession>A0A183MW05</accession>